<keyword evidence="10 13" id="KW-1133">Transmembrane helix</keyword>
<evidence type="ECO:0000256" key="10">
    <source>
        <dbReference type="ARBA" id="ARBA00022989"/>
    </source>
</evidence>
<evidence type="ECO:0000256" key="4">
    <source>
        <dbReference type="ARBA" id="ARBA00022475"/>
    </source>
</evidence>
<evidence type="ECO:0000256" key="2">
    <source>
        <dbReference type="ARBA" id="ARBA00004651"/>
    </source>
</evidence>
<evidence type="ECO:0000256" key="13">
    <source>
        <dbReference type="SAM" id="Phobius"/>
    </source>
</evidence>
<keyword evidence="12 13" id="KW-0472">Membrane</keyword>
<dbReference type="STRING" id="592015.HMPREF1705_03786"/>
<organism evidence="15 16">
    <name type="scientific">Acetomicrobium hydrogeniformans ATCC BAA-1850</name>
    <dbReference type="NCBI Taxonomy" id="592015"/>
    <lineage>
        <taxon>Bacteria</taxon>
        <taxon>Thermotogati</taxon>
        <taxon>Synergistota</taxon>
        <taxon>Synergistia</taxon>
        <taxon>Synergistales</taxon>
        <taxon>Acetomicrobiaceae</taxon>
        <taxon>Acetomicrobium</taxon>
    </lineage>
</organism>
<dbReference type="PANTHER" id="PTHR35864">
    <property type="entry name" value="ZINC METALLOPROTEASE MJ0611-RELATED"/>
    <property type="match status" value="1"/>
</dbReference>
<dbReference type="AlphaFoldDB" id="A0A0T5X9H0"/>
<dbReference type="GO" id="GO:0006508">
    <property type="term" value="P:proteolysis"/>
    <property type="evidence" value="ECO:0007669"/>
    <property type="project" value="UniProtKB-KW"/>
</dbReference>
<keyword evidence="16" id="KW-1185">Reference proteome</keyword>
<accession>A0A0T5X9H0</accession>
<dbReference type="PANTHER" id="PTHR35864:SF1">
    <property type="entry name" value="ZINC METALLOPROTEASE YWHC-RELATED"/>
    <property type="match status" value="1"/>
</dbReference>
<comment type="subcellular location">
    <subcellularLocation>
        <location evidence="2">Cell membrane</location>
        <topology evidence="2">Multi-pass membrane protein</topology>
    </subcellularLocation>
</comment>
<evidence type="ECO:0000256" key="6">
    <source>
        <dbReference type="ARBA" id="ARBA00022692"/>
    </source>
</evidence>
<feature type="transmembrane region" description="Helical" evidence="13">
    <location>
        <begin position="6"/>
        <end position="26"/>
    </location>
</feature>
<keyword evidence="8" id="KW-0378">Hydrolase</keyword>
<proteinExistence type="inferred from homology"/>
<feature type="domain" description="Peptidase M50" evidence="14">
    <location>
        <begin position="118"/>
        <end position="157"/>
    </location>
</feature>
<evidence type="ECO:0000256" key="3">
    <source>
        <dbReference type="ARBA" id="ARBA00007931"/>
    </source>
</evidence>
<keyword evidence="7" id="KW-0479">Metal-binding</keyword>
<feature type="transmembrane region" description="Helical" evidence="13">
    <location>
        <begin position="120"/>
        <end position="141"/>
    </location>
</feature>
<comment type="similarity">
    <text evidence="3">Belongs to the peptidase M50B family.</text>
</comment>
<gene>
    <name evidence="15" type="ORF">HMPREF1705_03786</name>
</gene>
<evidence type="ECO:0000256" key="12">
    <source>
        <dbReference type="ARBA" id="ARBA00023136"/>
    </source>
</evidence>
<evidence type="ECO:0000256" key="9">
    <source>
        <dbReference type="ARBA" id="ARBA00022833"/>
    </source>
</evidence>
<dbReference type="EMBL" id="ACJX03000001">
    <property type="protein sequence ID" value="KRT34558.1"/>
    <property type="molecule type" value="Genomic_DNA"/>
</dbReference>
<dbReference type="Pfam" id="PF02163">
    <property type="entry name" value="Peptidase_M50"/>
    <property type="match status" value="1"/>
</dbReference>
<evidence type="ECO:0000256" key="1">
    <source>
        <dbReference type="ARBA" id="ARBA00001947"/>
    </source>
</evidence>
<feature type="transmembrane region" description="Helical" evidence="13">
    <location>
        <begin position="170"/>
        <end position="196"/>
    </location>
</feature>
<keyword evidence="11" id="KW-0482">Metalloprotease</keyword>
<dbReference type="InterPro" id="IPR052348">
    <property type="entry name" value="Metallopeptidase_M50B"/>
</dbReference>
<evidence type="ECO:0000256" key="8">
    <source>
        <dbReference type="ARBA" id="ARBA00022801"/>
    </source>
</evidence>
<dbReference type="eggNOG" id="COG1994">
    <property type="taxonomic scope" value="Bacteria"/>
</dbReference>
<evidence type="ECO:0000313" key="16">
    <source>
        <dbReference type="Proteomes" id="UP000005273"/>
    </source>
</evidence>
<feature type="transmembrane region" description="Helical" evidence="13">
    <location>
        <begin position="86"/>
        <end position="108"/>
    </location>
</feature>
<dbReference type="GO" id="GO:0008237">
    <property type="term" value="F:metallopeptidase activity"/>
    <property type="evidence" value="ECO:0007669"/>
    <property type="project" value="UniProtKB-KW"/>
</dbReference>
<sequence length="200" mass="22252">MGFPNWVDLILSLPAVLWAITFHEYCHGYVAYRLGDDTALRSGRLTLNPLAHLDPIGALMLLIFRFGWAKPVPISTRNFSNPRRDLVLVSLAGAVGNLITAVVCALLVRIFPAIFLSNIALSRFILLMIMINVGLAVFNLLPIPPLDGSRILYVLLPPKAMNVYFYLERYGIFLILILVMLGVVQAVMAPVTMAIFRIML</sequence>
<comment type="cofactor">
    <cofactor evidence="1">
        <name>Zn(2+)</name>
        <dbReference type="ChEBI" id="CHEBI:29105"/>
    </cofactor>
</comment>
<comment type="caution">
    <text evidence="15">The sequence shown here is derived from an EMBL/GenBank/DDBJ whole genome shotgun (WGS) entry which is preliminary data.</text>
</comment>
<dbReference type="GO" id="GO:0005886">
    <property type="term" value="C:plasma membrane"/>
    <property type="evidence" value="ECO:0007669"/>
    <property type="project" value="UniProtKB-SubCell"/>
</dbReference>
<reference evidence="16" key="1">
    <citation type="submission" date="2012-09" db="EMBL/GenBank/DDBJ databases">
        <authorList>
            <person name="Weinstock G."/>
            <person name="Sodergren E."/>
            <person name="Clifton S."/>
            <person name="Fulton L."/>
            <person name="Fulton B."/>
            <person name="Courtney L."/>
            <person name="Fronick C."/>
            <person name="Harrison M."/>
            <person name="Strong C."/>
            <person name="Farmer C."/>
            <person name="Delehaunty K."/>
            <person name="Markovic C."/>
            <person name="Hall O."/>
            <person name="Minx P."/>
            <person name="Tomlinson C."/>
            <person name="Mitreva M."/>
            <person name="Nelson J."/>
            <person name="Hou S."/>
            <person name="Wollam A."/>
            <person name="Pepin K.H."/>
            <person name="Johnson M."/>
            <person name="Bhonagiri V."/>
            <person name="Nash W.E."/>
            <person name="Suruliraj S."/>
            <person name="Warren W."/>
            <person name="Chinwalla A."/>
            <person name="Mardis E.R."/>
            <person name="Wilson R.K."/>
        </authorList>
    </citation>
    <scope>NUCLEOTIDE SEQUENCE [LARGE SCALE GENOMIC DNA]</scope>
    <source>
        <strain evidence="16">OS1</strain>
    </source>
</reference>
<dbReference type="InterPro" id="IPR044537">
    <property type="entry name" value="Rip2-like"/>
</dbReference>
<dbReference type="CDD" id="cd06158">
    <property type="entry name" value="S2P-M50_like_1"/>
    <property type="match status" value="1"/>
</dbReference>
<keyword evidence="6 13" id="KW-0812">Transmembrane</keyword>
<keyword evidence="5" id="KW-0645">Protease</keyword>
<evidence type="ECO:0000256" key="5">
    <source>
        <dbReference type="ARBA" id="ARBA00022670"/>
    </source>
</evidence>
<keyword evidence="4" id="KW-1003">Cell membrane</keyword>
<dbReference type="RefSeq" id="WP_009200565.1">
    <property type="nucleotide sequence ID" value="NZ_ACJX03000001.1"/>
</dbReference>
<evidence type="ECO:0000256" key="11">
    <source>
        <dbReference type="ARBA" id="ARBA00023049"/>
    </source>
</evidence>
<keyword evidence="9" id="KW-0862">Zinc</keyword>
<evidence type="ECO:0000313" key="15">
    <source>
        <dbReference type="EMBL" id="KRT34558.1"/>
    </source>
</evidence>
<protein>
    <submittedName>
        <fullName evidence="15">Peptidase, M50 family</fullName>
    </submittedName>
</protein>
<name>A0A0T5X9H0_9BACT</name>
<dbReference type="Proteomes" id="UP000005273">
    <property type="component" value="Unassembled WGS sequence"/>
</dbReference>
<evidence type="ECO:0000256" key="7">
    <source>
        <dbReference type="ARBA" id="ARBA00022723"/>
    </source>
</evidence>
<dbReference type="GO" id="GO:0046872">
    <property type="term" value="F:metal ion binding"/>
    <property type="evidence" value="ECO:0007669"/>
    <property type="project" value="UniProtKB-KW"/>
</dbReference>
<dbReference type="OrthoDB" id="9800627at2"/>
<dbReference type="InterPro" id="IPR008915">
    <property type="entry name" value="Peptidase_M50"/>
</dbReference>
<feature type="transmembrane region" description="Helical" evidence="13">
    <location>
        <begin position="47"/>
        <end position="66"/>
    </location>
</feature>
<evidence type="ECO:0000259" key="14">
    <source>
        <dbReference type="Pfam" id="PF02163"/>
    </source>
</evidence>